<proteinExistence type="predicted"/>
<reference evidence="1 2" key="1">
    <citation type="submission" date="2019-09" db="EMBL/GenBank/DDBJ databases">
        <title>Whole genome sequence of Photorhabdus heterorhabditis strain ETL (Enterobacteriales: Enterobacteriaceae) a bacterial symbiont of Heterorhabditis zealandica strain ETL (Rhabditida: Heterorhabditidae).</title>
        <authorList>
            <person name="Lulamba T.E."/>
            <person name="Serepa-Dlamini M.H."/>
        </authorList>
    </citation>
    <scope>NUCLEOTIDE SEQUENCE [LARGE SCALE GENOMIC DNA]</scope>
    <source>
        <strain evidence="1 2">ETL</strain>
    </source>
</reference>
<organism evidence="1 2">
    <name type="scientific">Photorhabdus heterorhabditis</name>
    <dbReference type="NCBI Taxonomy" id="880156"/>
    <lineage>
        <taxon>Bacteria</taxon>
        <taxon>Pseudomonadati</taxon>
        <taxon>Pseudomonadota</taxon>
        <taxon>Gammaproteobacteria</taxon>
        <taxon>Enterobacterales</taxon>
        <taxon>Morganellaceae</taxon>
        <taxon>Photorhabdus</taxon>
    </lineage>
</organism>
<dbReference type="InterPro" id="IPR008619">
    <property type="entry name" value="Filamentous_hemagglutn_rpt"/>
</dbReference>
<evidence type="ECO:0000313" key="2">
    <source>
        <dbReference type="Proteomes" id="UP000322184"/>
    </source>
</evidence>
<dbReference type="AlphaFoldDB" id="A0A5B0VGD0"/>
<protein>
    <submittedName>
        <fullName evidence="1">S-layer family protein</fullName>
    </submittedName>
</protein>
<evidence type="ECO:0000313" key="1">
    <source>
        <dbReference type="EMBL" id="KAA1173101.1"/>
    </source>
</evidence>
<dbReference type="STRING" id="880156.AM629_21330"/>
<dbReference type="EMBL" id="VTUW01000105">
    <property type="protein sequence ID" value="KAA1173101.1"/>
    <property type="molecule type" value="Genomic_DNA"/>
</dbReference>
<name>A0A5B0VGD0_9GAMM</name>
<dbReference type="NCBIfam" id="TIGR01731">
    <property type="entry name" value="fil_hemag_20aa"/>
    <property type="match status" value="11"/>
</dbReference>
<accession>A0A5B0VGD0</accession>
<sequence>LTLETDGQLLDNQQGRILGEGKTTVTSGTLDNRQGHLQGGQLVIQTGQAGTDNQNGKLLSAGRFTLTTHWLDNRHGQVQAVGDTTLNAQEKTDNTGGLMRGGSQLTLNTTQLINRETTQPDNGVEAQHLTINARQVDNTGGALRAANHLQAQVSHTLNNAQGLISAGKQLTVDDRSGHTSLVIDNRQGTLIAGEQATINAHALSGDGQLLSQGDMAVTLQQDFHHTGHTAANGTLTLETAGNLTNDRAIVAGQTVQLTAKNLTNTQTAEISAGKTQVNVHDTLNNTGLIDGGLTHLTANTLTNTGTGRIYGDQLALQTGTLNNTAQDGKAAVIAARDRLDIGTGTLNNQHHAQIDSVGDMRIGGQLDNTLKATGQARELNNHAATIEAGRHLTINADQINNTNAGLVTQVVETEKSPHHDAVLRGQTTRYDWSQVDTSHHNKYGVHEAIMPDGSRSDNFDEYQYTRTVRETQVTHSDPGKMLAGGNLTLNSAQVTNHDSQIVAGGALAGNIGELHNMATQGERITTETGSQTRWYVKKKKRNKLGIGGTKTSQGKDTTGYTPGPVTETIDLNTLAWQDHTRPPGTDITITDRQTGQVQQAPTAVKPVAGINTPSLVLPPGQPLVLPPGQPFELSLPPETVKGQTVDPVIRVVTPDTRLPDNSLYTVQPGSDSHYLVETDPKFTQYKPWLGSDYMQQQLTHDPALVHKRLGDGFYEQRLVREQITQLTGQRYLPGYNNDEAQFKALMDAGVAFGREQQLTPGVALSPAQMALLTSDIIWLTNQTVTLPDGTTEVVT</sequence>
<dbReference type="InterPro" id="IPR010069">
    <property type="entry name" value="CdiA_FHA1_rpt"/>
</dbReference>
<feature type="non-terminal residue" evidence="1">
    <location>
        <position position="795"/>
    </location>
</feature>
<feature type="non-terminal residue" evidence="1">
    <location>
        <position position="1"/>
    </location>
</feature>
<dbReference type="Pfam" id="PF05594">
    <property type="entry name" value="Fil_haemagg"/>
    <property type="match status" value="3"/>
</dbReference>
<dbReference type="Proteomes" id="UP000322184">
    <property type="component" value="Unassembled WGS sequence"/>
</dbReference>
<gene>
    <name evidence="1" type="ORF">F0L16_21400</name>
</gene>
<comment type="caution">
    <text evidence="1">The sequence shown here is derived from an EMBL/GenBank/DDBJ whole genome shotgun (WGS) entry which is preliminary data.</text>
</comment>